<keyword evidence="1" id="KW-0812">Transmembrane</keyword>
<keyword evidence="3" id="KW-1185">Reference proteome</keyword>
<name>A0A067MSC5_BOTB1</name>
<keyword evidence="1" id="KW-0472">Membrane</keyword>
<evidence type="ECO:0000313" key="2">
    <source>
        <dbReference type="EMBL" id="KDQ17610.1"/>
    </source>
</evidence>
<sequence>MGSDCFFRAVGKSVDAVAPRGSIAIALIPVGISVVLKYMARTRLGTNMYKHHTSCSPSQVRPLEILTFAVTIYLCLCLCLSNSSILGSTPVSISLILTCSRRTPSAWSRYKEPESFPWAYLWLF</sequence>
<protein>
    <submittedName>
        <fullName evidence="2">Uncharacterized protein</fullName>
    </submittedName>
</protein>
<organism evidence="2 3">
    <name type="scientific">Botryobasidium botryosum (strain FD-172 SS1)</name>
    <dbReference type="NCBI Taxonomy" id="930990"/>
    <lineage>
        <taxon>Eukaryota</taxon>
        <taxon>Fungi</taxon>
        <taxon>Dikarya</taxon>
        <taxon>Basidiomycota</taxon>
        <taxon>Agaricomycotina</taxon>
        <taxon>Agaricomycetes</taxon>
        <taxon>Cantharellales</taxon>
        <taxon>Botryobasidiaceae</taxon>
        <taxon>Botryobasidium</taxon>
    </lineage>
</organism>
<gene>
    <name evidence="2" type="ORF">BOTBODRAFT_578793</name>
</gene>
<reference evidence="3" key="1">
    <citation type="journal article" date="2014" name="Proc. Natl. Acad. Sci. U.S.A.">
        <title>Extensive sampling of basidiomycete genomes demonstrates inadequacy of the white-rot/brown-rot paradigm for wood decay fungi.</title>
        <authorList>
            <person name="Riley R."/>
            <person name="Salamov A.A."/>
            <person name="Brown D.W."/>
            <person name="Nagy L.G."/>
            <person name="Floudas D."/>
            <person name="Held B.W."/>
            <person name="Levasseur A."/>
            <person name="Lombard V."/>
            <person name="Morin E."/>
            <person name="Otillar R."/>
            <person name="Lindquist E.A."/>
            <person name="Sun H."/>
            <person name="LaButti K.M."/>
            <person name="Schmutz J."/>
            <person name="Jabbour D."/>
            <person name="Luo H."/>
            <person name="Baker S.E."/>
            <person name="Pisabarro A.G."/>
            <person name="Walton J.D."/>
            <person name="Blanchette R.A."/>
            <person name="Henrissat B."/>
            <person name="Martin F."/>
            <person name="Cullen D."/>
            <person name="Hibbett D.S."/>
            <person name="Grigoriev I.V."/>
        </authorList>
    </citation>
    <scope>NUCLEOTIDE SEQUENCE [LARGE SCALE GENOMIC DNA]</scope>
    <source>
        <strain evidence="3">FD-172 SS1</strain>
    </source>
</reference>
<proteinExistence type="predicted"/>
<accession>A0A067MSC5</accession>
<dbReference type="HOGENOM" id="CLU_2003544_0_0_1"/>
<feature type="transmembrane region" description="Helical" evidence="1">
    <location>
        <begin position="20"/>
        <end position="40"/>
    </location>
</feature>
<keyword evidence="1" id="KW-1133">Transmembrane helix</keyword>
<evidence type="ECO:0000256" key="1">
    <source>
        <dbReference type="SAM" id="Phobius"/>
    </source>
</evidence>
<dbReference type="EMBL" id="KL198023">
    <property type="protein sequence ID" value="KDQ17610.1"/>
    <property type="molecule type" value="Genomic_DNA"/>
</dbReference>
<feature type="transmembrane region" description="Helical" evidence="1">
    <location>
        <begin position="65"/>
        <end position="85"/>
    </location>
</feature>
<dbReference type="InParanoid" id="A0A067MSC5"/>
<dbReference type="AlphaFoldDB" id="A0A067MSC5"/>
<evidence type="ECO:0000313" key="3">
    <source>
        <dbReference type="Proteomes" id="UP000027195"/>
    </source>
</evidence>
<dbReference type="Proteomes" id="UP000027195">
    <property type="component" value="Unassembled WGS sequence"/>
</dbReference>